<name>A0A1H6K5T6_9FLAO</name>
<accession>A0A1H6K5T6</accession>
<dbReference type="STRING" id="1159016.SAMN02927937_00798"/>
<dbReference type="RefSeq" id="WP_091096573.1">
    <property type="nucleotide sequence ID" value="NZ_FNXE01000007.1"/>
</dbReference>
<evidence type="ECO:0000313" key="1">
    <source>
        <dbReference type="EMBL" id="SEH67142.1"/>
    </source>
</evidence>
<evidence type="ECO:0000313" key="2">
    <source>
        <dbReference type="Proteomes" id="UP000199634"/>
    </source>
</evidence>
<dbReference type="AlphaFoldDB" id="A0A1H6K5T6"/>
<organism evidence="1 2">
    <name type="scientific">Paenimyroides marinum</name>
    <dbReference type="NCBI Taxonomy" id="1159016"/>
    <lineage>
        <taxon>Bacteria</taxon>
        <taxon>Pseudomonadati</taxon>
        <taxon>Bacteroidota</taxon>
        <taxon>Flavobacteriia</taxon>
        <taxon>Flavobacteriales</taxon>
        <taxon>Flavobacteriaceae</taxon>
        <taxon>Paenimyroides</taxon>
    </lineage>
</organism>
<dbReference type="OrthoDB" id="1365637at2"/>
<proteinExistence type="predicted"/>
<gene>
    <name evidence="1" type="ORF">SAMN02927937_00798</name>
</gene>
<keyword evidence="2" id="KW-1185">Reference proteome</keyword>
<reference evidence="1 2" key="1">
    <citation type="submission" date="2016-10" db="EMBL/GenBank/DDBJ databases">
        <authorList>
            <person name="de Groot N.N."/>
        </authorList>
    </citation>
    <scope>NUCLEOTIDE SEQUENCE [LARGE SCALE GENOMIC DNA]</scope>
    <source>
        <strain evidence="1 2">CGMCC 1.10825</strain>
    </source>
</reference>
<dbReference type="EMBL" id="FNXE01000007">
    <property type="protein sequence ID" value="SEH67142.1"/>
    <property type="molecule type" value="Genomic_DNA"/>
</dbReference>
<sequence length="70" mass="8177">MEFTENFKKSNNFRINGQFLYVIDENGKELELFVGEEVETARWSDEGRLIVVLKGGAVRSYENEVNYIKI</sequence>
<dbReference type="Proteomes" id="UP000199634">
    <property type="component" value="Unassembled WGS sequence"/>
</dbReference>
<protein>
    <submittedName>
        <fullName evidence="1">Uncharacterized protein</fullName>
    </submittedName>
</protein>